<organism evidence="1">
    <name type="scientific">Arion vulgaris</name>
    <dbReference type="NCBI Taxonomy" id="1028688"/>
    <lineage>
        <taxon>Eukaryota</taxon>
        <taxon>Metazoa</taxon>
        <taxon>Spiralia</taxon>
        <taxon>Lophotrochozoa</taxon>
        <taxon>Mollusca</taxon>
        <taxon>Gastropoda</taxon>
        <taxon>Heterobranchia</taxon>
        <taxon>Euthyneura</taxon>
        <taxon>Panpulmonata</taxon>
        <taxon>Eupulmonata</taxon>
        <taxon>Stylommatophora</taxon>
        <taxon>Helicina</taxon>
        <taxon>Arionoidea</taxon>
        <taxon>Arionidae</taxon>
        <taxon>Arion</taxon>
    </lineage>
</organism>
<gene>
    <name evidence="1" type="primary">ORF52402</name>
</gene>
<accession>A0A0B6Z8E5</accession>
<proteinExistence type="predicted"/>
<name>A0A0B6Z8E5_9EUPU</name>
<sequence length="56" mass="6433">NKQNYMTNKTFTEQSFIECTLQDCSHFAHETLFTNTNHGKSSQNTIQLFIVFICGA</sequence>
<dbReference type="AlphaFoldDB" id="A0A0B6Z8E5"/>
<evidence type="ECO:0000313" key="1">
    <source>
        <dbReference type="EMBL" id="CEK64642.1"/>
    </source>
</evidence>
<dbReference type="EMBL" id="HACG01017777">
    <property type="protein sequence ID" value="CEK64642.1"/>
    <property type="molecule type" value="Transcribed_RNA"/>
</dbReference>
<protein>
    <submittedName>
        <fullName evidence="1">Uncharacterized protein</fullName>
    </submittedName>
</protein>
<reference evidence="1" key="1">
    <citation type="submission" date="2014-12" db="EMBL/GenBank/DDBJ databases">
        <title>Insight into the proteome of Arion vulgaris.</title>
        <authorList>
            <person name="Aradska J."/>
            <person name="Bulat T."/>
            <person name="Smidak R."/>
            <person name="Sarate P."/>
            <person name="Gangsoo J."/>
            <person name="Sialana F."/>
            <person name="Bilban M."/>
            <person name="Lubec G."/>
        </authorList>
    </citation>
    <scope>NUCLEOTIDE SEQUENCE</scope>
    <source>
        <tissue evidence="1">Skin</tissue>
    </source>
</reference>
<feature type="non-terminal residue" evidence="1">
    <location>
        <position position="1"/>
    </location>
</feature>